<dbReference type="GO" id="GO:0008465">
    <property type="term" value="F:hydroxypyruvate reductase (NADH) activity"/>
    <property type="evidence" value="ECO:0007669"/>
    <property type="project" value="TreeGrafter"/>
</dbReference>
<dbReference type="AlphaFoldDB" id="A0AAJ6QQI0"/>
<reference evidence="7" key="1">
    <citation type="submission" date="2025-08" db="UniProtKB">
        <authorList>
            <consortium name="RefSeq"/>
        </authorList>
    </citation>
    <scope>IDENTIFICATION</scope>
</reference>
<dbReference type="SUPFAM" id="SSF51735">
    <property type="entry name" value="NAD(P)-binding Rossmann-fold domains"/>
    <property type="match status" value="1"/>
</dbReference>
<keyword evidence="1 3" id="KW-0560">Oxidoreductase</keyword>
<feature type="domain" description="D-isomer specific 2-hydroxyacid dehydrogenase catalytic" evidence="4">
    <location>
        <begin position="8"/>
        <end position="323"/>
    </location>
</feature>
<dbReference type="GO" id="GO:0005829">
    <property type="term" value="C:cytosol"/>
    <property type="evidence" value="ECO:0007669"/>
    <property type="project" value="TreeGrafter"/>
</dbReference>
<evidence type="ECO:0000256" key="3">
    <source>
        <dbReference type="RuleBase" id="RU003719"/>
    </source>
</evidence>
<dbReference type="SUPFAM" id="SSF52283">
    <property type="entry name" value="Formate/glycerate dehydrogenase catalytic domain-like"/>
    <property type="match status" value="1"/>
</dbReference>
<dbReference type="InterPro" id="IPR006140">
    <property type="entry name" value="D-isomer_DH_NAD-bd"/>
</dbReference>
<dbReference type="GeneID" id="100900394"/>
<comment type="similarity">
    <text evidence="3">Belongs to the D-isomer specific 2-hydroxyacid dehydrogenase family.</text>
</comment>
<proteinExistence type="inferred from homology"/>
<dbReference type="Pfam" id="PF00389">
    <property type="entry name" value="2-Hacid_dh"/>
    <property type="match status" value="1"/>
</dbReference>
<dbReference type="InterPro" id="IPR029753">
    <property type="entry name" value="D-isomer_DH_CS"/>
</dbReference>
<dbReference type="PROSITE" id="PS00671">
    <property type="entry name" value="D_2_HYDROXYACID_DH_3"/>
    <property type="match status" value="1"/>
</dbReference>
<evidence type="ECO:0000256" key="2">
    <source>
        <dbReference type="ARBA" id="ARBA00073306"/>
    </source>
</evidence>
<evidence type="ECO:0000256" key="1">
    <source>
        <dbReference type="ARBA" id="ARBA00023002"/>
    </source>
</evidence>
<evidence type="ECO:0000259" key="5">
    <source>
        <dbReference type="Pfam" id="PF02826"/>
    </source>
</evidence>
<dbReference type="GO" id="GO:0051287">
    <property type="term" value="F:NAD binding"/>
    <property type="evidence" value="ECO:0007669"/>
    <property type="project" value="InterPro"/>
</dbReference>
<accession>A0AAJ6QQI0</accession>
<dbReference type="InterPro" id="IPR036291">
    <property type="entry name" value="NAD(P)-bd_dom_sf"/>
</dbReference>
<dbReference type="CDD" id="cd05301">
    <property type="entry name" value="GDH"/>
    <property type="match status" value="1"/>
</dbReference>
<keyword evidence="6" id="KW-1185">Reference proteome</keyword>
<evidence type="ECO:0000313" key="7">
    <source>
        <dbReference type="RefSeq" id="XP_003740751.1"/>
    </source>
</evidence>
<dbReference type="KEGG" id="goe:100900394"/>
<dbReference type="InterPro" id="IPR006139">
    <property type="entry name" value="D-isomer_2_OHA_DH_cat_dom"/>
</dbReference>
<feature type="domain" description="D-isomer specific 2-hydroxyacid dehydrogenase NAD-binding" evidence="5">
    <location>
        <begin position="112"/>
        <end position="292"/>
    </location>
</feature>
<dbReference type="GO" id="GO:0030267">
    <property type="term" value="F:glyoxylate reductase (NADPH) activity"/>
    <property type="evidence" value="ECO:0007669"/>
    <property type="project" value="TreeGrafter"/>
</dbReference>
<dbReference type="PANTHER" id="PTHR10996">
    <property type="entry name" value="2-HYDROXYACID DEHYDROGENASE-RELATED"/>
    <property type="match status" value="1"/>
</dbReference>
<dbReference type="Gene3D" id="3.40.50.720">
    <property type="entry name" value="NAD(P)-binding Rossmann-like Domain"/>
    <property type="match status" value="2"/>
</dbReference>
<gene>
    <name evidence="7" type="primary">LOC100900394</name>
</gene>
<name>A0AAJ6QQI0_9ACAR</name>
<dbReference type="FunFam" id="3.40.50.720:FF:000026">
    <property type="entry name" value="Glyoxylate/hydroxypyruvate reductase B"/>
    <property type="match status" value="1"/>
</dbReference>
<protein>
    <recommendedName>
        <fullName evidence="2">Glyoxylate reductase/hydroxypyruvate reductase</fullName>
    </recommendedName>
</protein>
<dbReference type="InterPro" id="IPR050223">
    <property type="entry name" value="D-isomer_2-hydroxyacid_DH"/>
</dbReference>
<organism evidence="6 7">
    <name type="scientific">Galendromus occidentalis</name>
    <name type="common">western predatory mite</name>
    <dbReference type="NCBI Taxonomy" id="34638"/>
    <lineage>
        <taxon>Eukaryota</taxon>
        <taxon>Metazoa</taxon>
        <taxon>Ecdysozoa</taxon>
        <taxon>Arthropoda</taxon>
        <taxon>Chelicerata</taxon>
        <taxon>Arachnida</taxon>
        <taxon>Acari</taxon>
        <taxon>Parasitiformes</taxon>
        <taxon>Mesostigmata</taxon>
        <taxon>Gamasina</taxon>
        <taxon>Phytoseioidea</taxon>
        <taxon>Phytoseiidae</taxon>
        <taxon>Typhlodrominae</taxon>
        <taxon>Galendromus</taxon>
    </lineage>
</organism>
<dbReference type="PANTHER" id="PTHR10996:SF277">
    <property type="entry name" value="GLYOXYLATE REDUCTASE_HYDROXYPYRUVATE REDUCTASE"/>
    <property type="match status" value="1"/>
</dbReference>
<evidence type="ECO:0000259" key="4">
    <source>
        <dbReference type="Pfam" id="PF00389"/>
    </source>
</evidence>
<sequence length="325" mass="35498">MSKPKVLLTRPDIPAESLEKLKAFADVEIQPEERPITKEELLKSIKGKDGLLCMLTDPIDAEVIEAAGENLKIIATMSVGYEHIDRKTAEKHKIAVSNTPFVSSDSVAELTVTLMLVAGRRVVEAANVIKRGDWTYSWGPQWLCGAGLAGATIGFVGMGKIARSVLSRCQAFGIKEAIYYDKFHPIEPAEKMGCKFKPLDEVLSSADFIVTLTNLNEETRHMYNKATFAKMKKTAVFINTSRGGVVDQDALYEALKHGVIRAAALDVSEPEPLPKESKLLTLDNLLITPHIGSAETNVRVQMGDLAVSNILAVLEGKDPVTPVRD</sequence>
<dbReference type="Pfam" id="PF02826">
    <property type="entry name" value="2-Hacid_dh_C"/>
    <property type="match status" value="1"/>
</dbReference>
<evidence type="ECO:0000313" key="6">
    <source>
        <dbReference type="Proteomes" id="UP000694867"/>
    </source>
</evidence>
<dbReference type="RefSeq" id="XP_003740751.1">
    <property type="nucleotide sequence ID" value="XM_003740703.1"/>
</dbReference>
<dbReference type="Proteomes" id="UP000694867">
    <property type="component" value="Unplaced"/>
</dbReference>